<accession>B6GZY1</accession>
<comment type="similarity">
    <text evidence="2 10">Belongs to the mitochondrial carrier (TC 2.A.29) family.</text>
</comment>
<evidence type="ECO:0000256" key="2">
    <source>
        <dbReference type="ARBA" id="ARBA00006375"/>
    </source>
</evidence>
<comment type="subcellular location">
    <subcellularLocation>
        <location evidence="1">Membrane</location>
        <topology evidence="1">Multi-pass membrane protein</topology>
    </subcellularLocation>
</comment>
<dbReference type="BioCyc" id="PCHR:PC12G06090-MONOMER"/>
<dbReference type="InterPro" id="IPR023395">
    <property type="entry name" value="MCP_dom_sf"/>
</dbReference>
<proteinExistence type="inferred from homology"/>
<feature type="transmembrane region" description="Helical" evidence="12">
    <location>
        <begin position="138"/>
        <end position="160"/>
    </location>
</feature>
<evidence type="ECO:0000256" key="12">
    <source>
        <dbReference type="SAM" id="Phobius"/>
    </source>
</evidence>
<evidence type="ECO:0000256" key="1">
    <source>
        <dbReference type="ARBA" id="ARBA00004141"/>
    </source>
</evidence>
<dbReference type="EMBL" id="AM920427">
    <property type="protein sequence ID" value="CAP80236.1"/>
    <property type="molecule type" value="Genomic_DNA"/>
</dbReference>
<keyword evidence="14" id="KW-1185">Reference proteome</keyword>
<keyword evidence="4 9" id="KW-0812">Transmembrane</keyword>
<keyword evidence="5" id="KW-0677">Repeat</keyword>
<evidence type="ECO:0000256" key="7">
    <source>
        <dbReference type="ARBA" id="ARBA00022989"/>
    </source>
</evidence>
<feature type="repeat" description="Solcar" evidence="9">
    <location>
        <begin position="78"/>
        <end position="166"/>
    </location>
</feature>
<sequence length="402" mass="44283">MIIYAIPIPMLYLVWHNIVMSLTSRVFGLFSTATSDSTAPVGDSHTPTWTQPTTGGINDSYHTVHNDLALLEEEEPRPPYLHAMLAGGTGGTCGDMLMHSLDTVKTRQQGDPTFPPKYTSMGQSYSTIYRQEGFCRGLYGGVTPALLGSFPGTVIFFGVYEYTKRLMIDSGVNPSIAYLSGGFFADLAASVVYVPSEVLKTRLQLQGRHNNPHFDSGYNYRNMRDGFRQIVRLEGISALFHGYKATIFRDLPFSALQFAFYEKEQSMAKQWVGKRDIGLGLEILTAATAGGMAGVITCPMDVVKTRIQTQQNPPEPPSGASTAIPPPGTPRLDTSSVFTGLKMIYRTEGIAGWFRGVGPRGVWTSIQSGTMLVMYQYLLKQLEAYQIMEGSLLLDWLRPPVP</sequence>
<evidence type="ECO:0000313" key="14">
    <source>
        <dbReference type="Proteomes" id="UP000000724"/>
    </source>
</evidence>
<gene>
    <name evidence="13" type="ORF">Pc12g06090</name>
    <name evidence="13" type="ORF">PCH_Pc12g06090</name>
</gene>
<keyword evidence="7 12" id="KW-1133">Transmembrane helix</keyword>
<feature type="repeat" description="Solcar" evidence="9">
    <location>
        <begin position="173"/>
        <end position="267"/>
    </location>
</feature>
<protein>
    <submittedName>
        <fullName evidence="13">Pc12g06090 protein</fullName>
    </submittedName>
</protein>
<evidence type="ECO:0000256" key="6">
    <source>
        <dbReference type="ARBA" id="ARBA00022792"/>
    </source>
</evidence>
<dbReference type="eggNOG" id="KOG0770">
    <property type="taxonomic scope" value="Eukaryota"/>
</dbReference>
<evidence type="ECO:0000256" key="4">
    <source>
        <dbReference type="ARBA" id="ARBA00022692"/>
    </source>
</evidence>
<evidence type="ECO:0000313" key="13">
    <source>
        <dbReference type="EMBL" id="CAP80236.1"/>
    </source>
</evidence>
<evidence type="ECO:0000256" key="10">
    <source>
        <dbReference type="RuleBase" id="RU000488"/>
    </source>
</evidence>
<feature type="transmembrane region" description="Helical" evidence="12">
    <location>
        <begin position="175"/>
        <end position="194"/>
    </location>
</feature>
<dbReference type="Proteomes" id="UP000000724">
    <property type="component" value="Contig Pc00c12"/>
</dbReference>
<dbReference type="InterPro" id="IPR018108">
    <property type="entry name" value="MCP_transmembrane"/>
</dbReference>
<feature type="region of interest" description="Disordered" evidence="11">
    <location>
        <begin position="307"/>
        <end position="331"/>
    </location>
</feature>
<dbReference type="SUPFAM" id="SSF103506">
    <property type="entry name" value="Mitochondrial carrier"/>
    <property type="match status" value="1"/>
</dbReference>
<keyword evidence="6" id="KW-0496">Mitochondrion</keyword>
<dbReference type="GO" id="GO:0016020">
    <property type="term" value="C:membrane"/>
    <property type="evidence" value="ECO:0007669"/>
    <property type="project" value="UniProtKB-SubCell"/>
</dbReference>
<keyword evidence="8 9" id="KW-0472">Membrane</keyword>
<dbReference type="AlphaFoldDB" id="B6GZY1"/>
<dbReference type="Pfam" id="PF00153">
    <property type="entry name" value="Mito_carr"/>
    <property type="match status" value="3"/>
</dbReference>
<evidence type="ECO:0000256" key="3">
    <source>
        <dbReference type="ARBA" id="ARBA00022448"/>
    </source>
</evidence>
<dbReference type="OMA" id="FFGVYEF"/>
<evidence type="ECO:0000256" key="5">
    <source>
        <dbReference type="ARBA" id="ARBA00022737"/>
    </source>
</evidence>
<dbReference type="PROSITE" id="PS50920">
    <property type="entry name" value="SOLCAR"/>
    <property type="match status" value="3"/>
</dbReference>
<keyword evidence="3 10" id="KW-0813">Transport</keyword>
<dbReference type="Gene3D" id="1.50.40.10">
    <property type="entry name" value="Mitochondrial carrier domain"/>
    <property type="match status" value="2"/>
</dbReference>
<dbReference type="HOGENOM" id="CLU_015166_3_2_1"/>
<dbReference type="FunFam" id="1.50.40.10:FF:000095">
    <property type="entry name" value="Mitochondrial carrier protein"/>
    <property type="match status" value="1"/>
</dbReference>
<feature type="repeat" description="Solcar" evidence="9">
    <location>
        <begin position="281"/>
        <end position="381"/>
    </location>
</feature>
<dbReference type="OrthoDB" id="415315at2759"/>
<evidence type="ECO:0000256" key="9">
    <source>
        <dbReference type="PROSITE-ProRule" id="PRU00282"/>
    </source>
</evidence>
<dbReference type="VEuPathDB" id="FungiDB:PCH_Pc12g06090"/>
<organism evidence="13 14">
    <name type="scientific">Penicillium rubens (strain ATCC 28089 / DSM 1075 / NRRL 1951 / Wisconsin 54-1255)</name>
    <name type="common">Penicillium chrysogenum</name>
    <dbReference type="NCBI Taxonomy" id="500485"/>
    <lineage>
        <taxon>Eukaryota</taxon>
        <taxon>Fungi</taxon>
        <taxon>Dikarya</taxon>
        <taxon>Ascomycota</taxon>
        <taxon>Pezizomycotina</taxon>
        <taxon>Eurotiomycetes</taxon>
        <taxon>Eurotiomycetidae</taxon>
        <taxon>Eurotiales</taxon>
        <taxon>Aspergillaceae</taxon>
        <taxon>Penicillium</taxon>
        <taxon>Penicillium chrysogenum species complex</taxon>
    </lineage>
</organism>
<evidence type="ECO:0000256" key="11">
    <source>
        <dbReference type="SAM" id="MobiDB-lite"/>
    </source>
</evidence>
<keyword evidence="6" id="KW-0999">Mitochondrion inner membrane</keyword>
<dbReference type="PANTHER" id="PTHR45667">
    <property type="entry name" value="S-ADENOSYLMETHIONINE MITOCHONDRIAL CARRIER PROTEIN"/>
    <property type="match status" value="1"/>
</dbReference>
<name>B6GZY1_PENRW</name>
<evidence type="ECO:0000256" key="8">
    <source>
        <dbReference type="ARBA" id="ARBA00023136"/>
    </source>
</evidence>
<reference evidence="13 14" key="1">
    <citation type="journal article" date="2008" name="Nat. Biotechnol.">
        <title>Genome sequencing and analysis of the filamentous fungus Penicillium chrysogenum.</title>
        <authorList>
            <person name="van den Berg M.A."/>
            <person name="Albang R."/>
            <person name="Albermann K."/>
            <person name="Badger J.H."/>
            <person name="Daran J.-M."/>
            <person name="Driessen A.J.M."/>
            <person name="Garcia-Estrada C."/>
            <person name="Fedorova N.D."/>
            <person name="Harris D.M."/>
            <person name="Heijne W.H.M."/>
            <person name="Joardar V.S."/>
            <person name="Kiel J.A.K.W."/>
            <person name="Kovalchuk A."/>
            <person name="Martin J.F."/>
            <person name="Nierman W.C."/>
            <person name="Nijland J.G."/>
            <person name="Pronk J.T."/>
            <person name="Roubos J.A."/>
            <person name="van der Klei I.J."/>
            <person name="van Peij N.N.M.E."/>
            <person name="Veenhuis M."/>
            <person name="von Doehren H."/>
            <person name="Wagner C."/>
            <person name="Wortman J.R."/>
            <person name="Bovenberg R.A.L."/>
        </authorList>
    </citation>
    <scope>NUCLEOTIDE SEQUENCE [LARGE SCALE GENOMIC DNA]</scope>
    <source>
        <strain evidence="14">ATCC 28089 / DSM 1075 / NRRL 1951 / Wisconsin 54-1255</strain>
    </source>
</reference>